<organism evidence="1 2">
    <name type="scientific">Ixodes persulcatus</name>
    <name type="common">Taiga tick</name>
    <dbReference type="NCBI Taxonomy" id="34615"/>
    <lineage>
        <taxon>Eukaryota</taxon>
        <taxon>Metazoa</taxon>
        <taxon>Ecdysozoa</taxon>
        <taxon>Arthropoda</taxon>
        <taxon>Chelicerata</taxon>
        <taxon>Arachnida</taxon>
        <taxon>Acari</taxon>
        <taxon>Parasitiformes</taxon>
        <taxon>Ixodida</taxon>
        <taxon>Ixodoidea</taxon>
        <taxon>Ixodidae</taxon>
        <taxon>Ixodinae</taxon>
        <taxon>Ixodes</taxon>
    </lineage>
</organism>
<dbReference type="Proteomes" id="UP000805193">
    <property type="component" value="Unassembled WGS sequence"/>
</dbReference>
<sequence>MAAESRSRRLGRAACRATRDAEGRGATWSGWFPVFPLGGVRFAGRQHRLPRSTLPRAAEEAGTHRGYPTPARGARMRARRSDLSCTTAELVYSTTLLLPGEVFTPASNRDLSDPTDYVTRLKEVMEGLRATPPRTARRDSYVSTHLDTCTHVFVRHDAVRTPLQQPYGGPYKVVKQGPKQVTVTIRGNNQVIATDRLKPAFVNTASDADFPLPILPPATNSSPRPSPASLPTQDQDAPLGVELNADLEGPKHKERFKGWERFYTEESFDHDARTHSNSRSTVLTDFGARAAERLSYARSAIAELAALRWALSLTEAESAPDRLVIQSDSKAALTQLANLERASPLTGELANAAIMLQRQE</sequence>
<comment type="caution">
    <text evidence="1">The sequence shown here is derived from an EMBL/GenBank/DDBJ whole genome shotgun (WGS) entry which is preliminary data.</text>
</comment>
<reference evidence="1 2" key="1">
    <citation type="journal article" date="2020" name="Cell">
        <title>Large-Scale Comparative Analyses of Tick Genomes Elucidate Their Genetic Diversity and Vector Capacities.</title>
        <authorList>
            <consortium name="Tick Genome and Microbiome Consortium (TIGMIC)"/>
            <person name="Jia N."/>
            <person name="Wang J."/>
            <person name="Shi W."/>
            <person name="Du L."/>
            <person name="Sun Y."/>
            <person name="Zhan W."/>
            <person name="Jiang J.F."/>
            <person name="Wang Q."/>
            <person name="Zhang B."/>
            <person name="Ji P."/>
            <person name="Bell-Sakyi L."/>
            <person name="Cui X.M."/>
            <person name="Yuan T.T."/>
            <person name="Jiang B.G."/>
            <person name="Yang W.F."/>
            <person name="Lam T.T."/>
            <person name="Chang Q.C."/>
            <person name="Ding S.J."/>
            <person name="Wang X.J."/>
            <person name="Zhu J.G."/>
            <person name="Ruan X.D."/>
            <person name="Zhao L."/>
            <person name="Wei J.T."/>
            <person name="Ye R.Z."/>
            <person name="Que T.C."/>
            <person name="Du C.H."/>
            <person name="Zhou Y.H."/>
            <person name="Cheng J.X."/>
            <person name="Dai P.F."/>
            <person name="Guo W.B."/>
            <person name="Han X.H."/>
            <person name="Huang E.J."/>
            <person name="Li L.F."/>
            <person name="Wei W."/>
            <person name="Gao Y.C."/>
            <person name="Liu J.Z."/>
            <person name="Shao H.Z."/>
            <person name="Wang X."/>
            <person name="Wang C.C."/>
            <person name="Yang T.C."/>
            <person name="Huo Q.B."/>
            <person name="Li W."/>
            <person name="Chen H.Y."/>
            <person name="Chen S.E."/>
            <person name="Zhou L.G."/>
            <person name="Ni X.B."/>
            <person name="Tian J.H."/>
            <person name="Sheng Y."/>
            <person name="Liu T."/>
            <person name="Pan Y.S."/>
            <person name="Xia L.Y."/>
            <person name="Li J."/>
            <person name="Zhao F."/>
            <person name="Cao W.C."/>
        </authorList>
    </citation>
    <scope>NUCLEOTIDE SEQUENCE [LARGE SCALE GENOMIC DNA]</scope>
    <source>
        <strain evidence="1">Iper-2018</strain>
    </source>
</reference>
<proteinExistence type="predicted"/>
<evidence type="ECO:0000313" key="2">
    <source>
        <dbReference type="Proteomes" id="UP000805193"/>
    </source>
</evidence>
<accession>A0AC60QVQ3</accession>
<gene>
    <name evidence="1" type="ORF">HPB47_015055</name>
</gene>
<name>A0AC60QVQ3_IXOPE</name>
<keyword evidence="2" id="KW-1185">Reference proteome</keyword>
<protein>
    <submittedName>
        <fullName evidence="1">Uncharacterized protein</fullName>
    </submittedName>
</protein>
<dbReference type="EMBL" id="JABSTQ010003586">
    <property type="protein sequence ID" value="KAG0443315.1"/>
    <property type="molecule type" value="Genomic_DNA"/>
</dbReference>
<evidence type="ECO:0000313" key="1">
    <source>
        <dbReference type="EMBL" id="KAG0443315.1"/>
    </source>
</evidence>